<organism evidence="2 3">
    <name type="scientific">Austropuccinia psidii MF-1</name>
    <dbReference type="NCBI Taxonomy" id="1389203"/>
    <lineage>
        <taxon>Eukaryota</taxon>
        <taxon>Fungi</taxon>
        <taxon>Dikarya</taxon>
        <taxon>Basidiomycota</taxon>
        <taxon>Pucciniomycotina</taxon>
        <taxon>Pucciniomycetes</taxon>
        <taxon>Pucciniales</taxon>
        <taxon>Sphaerophragmiaceae</taxon>
        <taxon>Austropuccinia</taxon>
    </lineage>
</organism>
<keyword evidence="3" id="KW-1185">Reference proteome</keyword>
<sequence length="251" mass="27633">MLVGIQDGHHNYRLFDPITGSICISHDCVFKNKEAFWPSHSSSTPAFVQEPLLLPSLPLFDVSLHKNSQDLAYESENILSVLEGNCTEGTLANPQATPIRTTTPPIPSGEDAPLTSPPLVEQPKSTSLENGHPLPKGWTYDIVPVEAPHSVNSNISDKNILSGGHSHKPLYRFAGAVVNKAPGSFREVISSSKFDAWLLAVQNKFASLERHGVLEEVKLQKYLCLLDTTWVFREKTNSLGNVVERKARLCV</sequence>
<accession>A0A9Q3DFI7</accession>
<dbReference type="Proteomes" id="UP000765509">
    <property type="component" value="Unassembled WGS sequence"/>
</dbReference>
<reference evidence="2" key="1">
    <citation type="submission" date="2021-03" db="EMBL/GenBank/DDBJ databases">
        <title>Draft genome sequence of rust myrtle Austropuccinia psidii MF-1, a brazilian biotype.</title>
        <authorList>
            <person name="Quecine M.C."/>
            <person name="Pachon D.M.R."/>
            <person name="Bonatelli M.L."/>
            <person name="Correr F.H."/>
            <person name="Franceschini L.M."/>
            <person name="Leite T.F."/>
            <person name="Margarido G.R.A."/>
            <person name="Almeida C.A."/>
            <person name="Ferrarezi J.A."/>
            <person name="Labate C.A."/>
        </authorList>
    </citation>
    <scope>NUCLEOTIDE SEQUENCE</scope>
    <source>
        <strain evidence="2">MF-1</strain>
    </source>
</reference>
<proteinExistence type="predicted"/>
<gene>
    <name evidence="2" type="ORF">O181_040523</name>
</gene>
<dbReference type="OrthoDB" id="4501190at2759"/>
<evidence type="ECO:0000256" key="1">
    <source>
        <dbReference type="SAM" id="MobiDB-lite"/>
    </source>
</evidence>
<dbReference type="AlphaFoldDB" id="A0A9Q3DFI7"/>
<comment type="caution">
    <text evidence="2">The sequence shown here is derived from an EMBL/GenBank/DDBJ whole genome shotgun (WGS) entry which is preliminary data.</text>
</comment>
<feature type="region of interest" description="Disordered" evidence="1">
    <location>
        <begin position="90"/>
        <end position="131"/>
    </location>
</feature>
<dbReference type="EMBL" id="AVOT02016003">
    <property type="protein sequence ID" value="MBW0500808.1"/>
    <property type="molecule type" value="Genomic_DNA"/>
</dbReference>
<evidence type="ECO:0008006" key="4">
    <source>
        <dbReference type="Google" id="ProtNLM"/>
    </source>
</evidence>
<name>A0A9Q3DFI7_9BASI</name>
<protein>
    <recommendedName>
        <fullName evidence="4">Reverse transcriptase Ty1/copia-type domain-containing protein</fullName>
    </recommendedName>
</protein>
<evidence type="ECO:0000313" key="2">
    <source>
        <dbReference type="EMBL" id="MBW0500808.1"/>
    </source>
</evidence>
<evidence type="ECO:0000313" key="3">
    <source>
        <dbReference type="Proteomes" id="UP000765509"/>
    </source>
</evidence>